<reference evidence="9 10" key="1">
    <citation type="submission" date="2021-08" db="EMBL/GenBank/DDBJ databases">
        <title>The genome sequence of Chitinophaga sp. B61.</title>
        <authorList>
            <person name="Zhang X."/>
        </authorList>
    </citation>
    <scope>NUCLEOTIDE SEQUENCE [LARGE SCALE GENOMIC DNA]</scope>
    <source>
        <strain evidence="9 10">B61</strain>
    </source>
</reference>
<dbReference type="PROSITE" id="PS00073">
    <property type="entry name" value="ACYL_COA_DH_2"/>
    <property type="match status" value="1"/>
</dbReference>
<comment type="similarity">
    <text evidence="2 5">Belongs to the acyl-CoA dehydrogenase family.</text>
</comment>
<dbReference type="Pfam" id="PF00441">
    <property type="entry name" value="Acyl-CoA_dh_1"/>
    <property type="match status" value="1"/>
</dbReference>
<dbReference type="EMBL" id="JAICCF010000003">
    <property type="protein sequence ID" value="MBW8686627.1"/>
    <property type="molecule type" value="Genomic_DNA"/>
</dbReference>
<evidence type="ECO:0000313" key="10">
    <source>
        <dbReference type="Proteomes" id="UP000812961"/>
    </source>
</evidence>
<sequence>MNFEPTETQQQITQVIRDFGKTHMQPYILEWDENQSFPVQLFKQLGELGLMGVLVPEKYGGSGLGYLEYVTVVSEISKICGAIGLSVAAHNSLCTGHILQFGSEEQKQRYLPKLASAEWIGAWGLTEPNTGSDAMNMKCVARKEGDEWVLNGTKCWITHGKSGDVAVVIARTGDVRDSHGMSAFIVERGTPGFSGGKKENKLGMRASETAEMIFDNCRIPAGNMLGNEGEGFIQSMKVLDGGRISIAALSLGIAKGAYEAALKYAQERHQFDKPIASFQGISFKLADMATEIMAAELLTMQAADGKSRGAKVTQHAAMAKYYASEVAVKAANEAVQIFGGYGYTKDFPVEKFYRDAKLCTIGEGTSEIQKLVIAREALK</sequence>
<proteinExistence type="inferred from homology"/>
<protein>
    <submittedName>
        <fullName evidence="9">Acyl-CoA dehydrogenase family protein</fullName>
    </submittedName>
</protein>
<dbReference type="Gene3D" id="1.10.540.10">
    <property type="entry name" value="Acyl-CoA dehydrogenase/oxidase, N-terminal domain"/>
    <property type="match status" value="1"/>
</dbReference>
<keyword evidence="10" id="KW-1185">Reference proteome</keyword>
<dbReference type="InterPro" id="IPR006089">
    <property type="entry name" value="Acyl-CoA_DH_CS"/>
</dbReference>
<dbReference type="InterPro" id="IPR046373">
    <property type="entry name" value="Acyl-CoA_Oxase/DH_mid-dom_sf"/>
</dbReference>
<feature type="domain" description="Acyl-CoA dehydrogenase/oxidase N-terminal" evidence="8">
    <location>
        <begin position="6"/>
        <end position="118"/>
    </location>
</feature>
<dbReference type="Gene3D" id="1.20.140.10">
    <property type="entry name" value="Butyryl-CoA Dehydrogenase, subunit A, domain 3"/>
    <property type="match status" value="1"/>
</dbReference>
<dbReference type="InterPro" id="IPR009075">
    <property type="entry name" value="AcylCo_DH/oxidase_C"/>
</dbReference>
<dbReference type="SUPFAM" id="SSF56645">
    <property type="entry name" value="Acyl-CoA dehydrogenase NM domain-like"/>
    <property type="match status" value="1"/>
</dbReference>
<keyword evidence="3 5" id="KW-0285">Flavoprotein</keyword>
<dbReference type="SUPFAM" id="SSF47203">
    <property type="entry name" value="Acyl-CoA dehydrogenase C-terminal domain-like"/>
    <property type="match status" value="1"/>
</dbReference>
<keyword evidence="5" id="KW-0560">Oxidoreductase</keyword>
<dbReference type="RefSeq" id="WP_220251922.1">
    <property type="nucleotide sequence ID" value="NZ_JAICCF010000003.1"/>
</dbReference>
<dbReference type="Gene3D" id="2.40.110.10">
    <property type="entry name" value="Butyryl-CoA Dehydrogenase, subunit A, domain 2"/>
    <property type="match status" value="1"/>
</dbReference>
<feature type="domain" description="Acyl-CoA dehydrogenase/oxidase C-terminal" evidence="6">
    <location>
        <begin position="229"/>
        <end position="377"/>
    </location>
</feature>
<comment type="caution">
    <text evidence="9">The sequence shown here is derived from an EMBL/GenBank/DDBJ whole genome shotgun (WGS) entry which is preliminary data.</text>
</comment>
<evidence type="ECO:0000256" key="5">
    <source>
        <dbReference type="RuleBase" id="RU362125"/>
    </source>
</evidence>
<keyword evidence="4 5" id="KW-0274">FAD</keyword>
<evidence type="ECO:0000256" key="1">
    <source>
        <dbReference type="ARBA" id="ARBA00001974"/>
    </source>
</evidence>
<dbReference type="InterPro" id="IPR013786">
    <property type="entry name" value="AcylCoA_DH/ox_N"/>
</dbReference>
<comment type="cofactor">
    <cofactor evidence="1 5">
        <name>FAD</name>
        <dbReference type="ChEBI" id="CHEBI:57692"/>
    </cofactor>
</comment>
<feature type="domain" description="Acyl-CoA oxidase/dehydrogenase middle" evidence="7">
    <location>
        <begin position="123"/>
        <end position="217"/>
    </location>
</feature>
<dbReference type="PANTHER" id="PTHR43884:SF12">
    <property type="entry name" value="ISOVALERYL-COA DEHYDROGENASE, MITOCHONDRIAL-RELATED"/>
    <property type="match status" value="1"/>
</dbReference>
<evidence type="ECO:0000259" key="8">
    <source>
        <dbReference type="Pfam" id="PF02771"/>
    </source>
</evidence>
<dbReference type="InterPro" id="IPR037069">
    <property type="entry name" value="AcylCoA_DH/ox_N_sf"/>
</dbReference>
<dbReference type="PANTHER" id="PTHR43884">
    <property type="entry name" value="ACYL-COA DEHYDROGENASE"/>
    <property type="match status" value="1"/>
</dbReference>
<dbReference type="PIRSF" id="PIRSF016578">
    <property type="entry name" value="HsaA"/>
    <property type="match status" value="1"/>
</dbReference>
<dbReference type="InterPro" id="IPR036250">
    <property type="entry name" value="AcylCo_DH-like_C"/>
</dbReference>
<evidence type="ECO:0000259" key="6">
    <source>
        <dbReference type="Pfam" id="PF00441"/>
    </source>
</evidence>
<accession>A0ABS7GIY3</accession>
<evidence type="ECO:0000256" key="4">
    <source>
        <dbReference type="ARBA" id="ARBA00022827"/>
    </source>
</evidence>
<dbReference type="Proteomes" id="UP000812961">
    <property type="component" value="Unassembled WGS sequence"/>
</dbReference>
<evidence type="ECO:0000313" key="9">
    <source>
        <dbReference type="EMBL" id="MBW8686627.1"/>
    </source>
</evidence>
<gene>
    <name evidence="9" type="ORF">K1Y79_19960</name>
</gene>
<dbReference type="Pfam" id="PF02770">
    <property type="entry name" value="Acyl-CoA_dh_M"/>
    <property type="match status" value="1"/>
</dbReference>
<evidence type="ECO:0000256" key="3">
    <source>
        <dbReference type="ARBA" id="ARBA00022630"/>
    </source>
</evidence>
<dbReference type="InterPro" id="IPR009100">
    <property type="entry name" value="AcylCoA_DH/oxidase_NM_dom_sf"/>
</dbReference>
<name>A0ABS7GIY3_9BACT</name>
<evidence type="ECO:0000259" key="7">
    <source>
        <dbReference type="Pfam" id="PF02770"/>
    </source>
</evidence>
<dbReference type="InterPro" id="IPR006091">
    <property type="entry name" value="Acyl-CoA_Oxase/DH_mid-dom"/>
</dbReference>
<organism evidence="9 10">
    <name type="scientific">Chitinophaga rhizophila</name>
    <dbReference type="NCBI Taxonomy" id="2866212"/>
    <lineage>
        <taxon>Bacteria</taxon>
        <taxon>Pseudomonadati</taxon>
        <taxon>Bacteroidota</taxon>
        <taxon>Chitinophagia</taxon>
        <taxon>Chitinophagales</taxon>
        <taxon>Chitinophagaceae</taxon>
        <taxon>Chitinophaga</taxon>
    </lineage>
</organism>
<dbReference type="Pfam" id="PF02771">
    <property type="entry name" value="Acyl-CoA_dh_N"/>
    <property type="match status" value="1"/>
</dbReference>
<evidence type="ECO:0000256" key="2">
    <source>
        <dbReference type="ARBA" id="ARBA00009347"/>
    </source>
</evidence>